<feature type="domain" description="Reverse transcriptase" evidence="1">
    <location>
        <begin position="135"/>
        <end position="381"/>
    </location>
</feature>
<organism evidence="2 3">
    <name type="scientific">Asticcacaulis benevestitus DSM 16100 = ATCC BAA-896</name>
    <dbReference type="NCBI Taxonomy" id="1121022"/>
    <lineage>
        <taxon>Bacteria</taxon>
        <taxon>Pseudomonadati</taxon>
        <taxon>Pseudomonadota</taxon>
        <taxon>Alphaproteobacteria</taxon>
        <taxon>Caulobacterales</taxon>
        <taxon>Caulobacteraceae</taxon>
        <taxon>Asticcacaulis</taxon>
    </lineage>
</organism>
<dbReference type="RefSeq" id="WP_018083996.1">
    <property type="nucleotide sequence ID" value="NZ_AQWM01000055.1"/>
</dbReference>
<proteinExistence type="predicted"/>
<dbReference type="NCBIfam" id="NF041748">
    <property type="entry name" value="Drt3b"/>
    <property type="match status" value="1"/>
</dbReference>
<dbReference type="STRING" id="1121022.GCA_000376105_04314"/>
<dbReference type="Pfam" id="PF00078">
    <property type="entry name" value="RVT_1"/>
    <property type="match status" value="1"/>
</dbReference>
<keyword evidence="3" id="KW-1185">Reference proteome</keyword>
<sequence length="693" mass="81038">MQRKKVRLKYKKERAILSDVLPFEVPITFSNRNYYQFITDNKIYFEGDKLYWKAGLPVLDRVVHLLFGLPTLPALVTTVGVNFGPTVVQMNVYNCGSKEVKKDTIPFDFKISHKLNEYRTLAVPHPRNQIQVVDFYHRYKEFILYLCTRSAYSIRRPERIAKFRYHKDKTHYNNLADDVAALEEHDKEYEDLKSFFVYKDHSNIYKFYESYKYHRSEKKYNKLLKLDISKCFDSIYTHSIEWAVAGKPITKENLSKSKGSFGSRFDSLMQSMNYNETNGIIIGPELSRVFAEIILQDVDTQLEKCLKEENLIHKVDYEIFRYLDDYFLFYNSEGEKDKIVGNLHVLLKEYKLSLNSAKAVLYDKPLITEITRAKDRIGDLLSDALTFDIKVPDEEDAEPTGSIYINSKSLITKFKTVVKECTVEYKDILNYSLAIVERKSDKILKSYSSLTEENRNSWQLTKAVIGILEFLFFIYSVSPRVNTTIKLCRILRMFIEFFGSKFTTHDHKHLIYKYIFDECSFAMKNASRDDITQVETLYLLIVVSNLGKEYWIDEKTLATYLNVSEVNGSFQFRVRPNYFTITVALFYMSEKVRYAKLREFLEDEIFDQLASKKNLLARSAEATMLLFDVISCPFISAPTKTKVLSLFGVIAPAEQANIIDFRAQNGDKQMWFTSWDDFDLGKALDAKRSQEVY</sequence>
<protein>
    <recommendedName>
        <fullName evidence="1">Reverse transcriptase domain-containing protein</fullName>
    </recommendedName>
</protein>
<dbReference type="CDD" id="cd01646">
    <property type="entry name" value="RT_Bac_retron_I"/>
    <property type="match status" value="1"/>
</dbReference>
<name>V4PMF0_9CAUL</name>
<evidence type="ECO:0000259" key="1">
    <source>
        <dbReference type="PROSITE" id="PS50878"/>
    </source>
</evidence>
<dbReference type="InterPro" id="IPR000477">
    <property type="entry name" value="RT_dom"/>
</dbReference>
<accession>V4PMF0</accession>
<dbReference type="AlphaFoldDB" id="V4PMF0"/>
<evidence type="ECO:0000313" key="2">
    <source>
        <dbReference type="EMBL" id="ESQ86625.1"/>
    </source>
</evidence>
<dbReference type="Proteomes" id="UP000017837">
    <property type="component" value="Unassembled WGS sequence"/>
</dbReference>
<comment type="caution">
    <text evidence="2">The sequence shown here is derived from an EMBL/GenBank/DDBJ whole genome shotgun (WGS) entry which is preliminary data.</text>
</comment>
<dbReference type="eggNOG" id="COG3344">
    <property type="taxonomic scope" value="Bacteria"/>
</dbReference>
<dbReference type="EMBL" id="AWGB01000052">
    <property type="protein sequence ID" value="ESQ86625.1"/>
    <property type="molecule type" value="Genomic_DNA"/>
</dbReference>
<dbReference type="PATRIC" id="fig|1121022.4.peg.3707"/>
<dbReference type="PROSITE" id="PS50878">
    <property type="entry name" value="RT_POL"/>
    <property type="match status" value="1"/>
</dbReference>
<evidence type="ECO:0000313" key="3">
    <source>
        <dbReference type="Proteomes" id="UP000017837"/>
    </source>
</evidence>
<dbReference type="OrthoDB" id="9780724at2"/>
<gene>
    <name evidence="2" type="ORF">ABENE_18130</name>
</gene>
<reference evidence="2 3" key="1">
    <citation type="journal article" date="2014" name="Nature">
        <title>Sequential evolution of bacterial morphology by co-option of a developmental regulator.</title>
        <authorList>
            <person name="Jiang C."/>
            <person name="Brown P.J."/>
            <person name="Ducret A."/>
            <person name="Brun Y.V."/>
        </authorList>
    </citation>
    <scope>NUCLEOTIDE SEQUENCE [LARGE SCALE GENOMIC DNA]</scope>
    <source>
        <strain evidence="2 3">DSM 16100</strain>
    </source>
</reference>